<reference evidence="2" key="1">
    <citation type="submission" date="2017-02" db="EMBL/GenBank/DDBJ databases">
        <title>Pseudomonas floridae sp. nov., a novel pathogenic bacterial species isolated from tomato.</title>
        <authorList>
            <person name="Timilsina S."/>
            <person name="Vallad G.E."/>
            <person name="Jones J.B."/>
        </authorList>
    </citation>
    <scope>NUCLEOTIDE SEQUENCE [LARGE SCALE GENOMIC DNA]</scope>
    <source>
        <strain evidence="2">GEV388</strain>
    </source>
</reference>
<comment type="caution">
    <text evidence="1">The sequence shown here is derived from an EMBL/GenBank/DDBJ whole genome shotgun (WGS) entry which is preliminary data.</text>
</comment>
<gene>
    <name evidence="1" type="ORF">BZK31_01780</name>
</gene>
<dbReference type="STRING" id="1958950.BZK31_01780"/>
<evidence type="ECO:0000313" key="2">
    <source>
        <dbReference type="Proteomes" id="UP000192815"/>
    </source>
</evidence>
<organism evidence="1 2">
    <name type="scientific">Pseudomonas floridensis</name>
    <dbReference type="NCBI Taxonomy" id="1958950"/>
    <lineage>
        <taxon>Bacteria</taxon>
        <taxon>Pseudomonadati</taxon>
        <taxon>Pseudomonadota</taxon>
        <taxon>Gammaproteobacteria</taxon>
        <taxon>Pseudomonadales</taxon>
        <taxon>Pseudomonadaceae</taxon>
        <taxon>Pseudomonas</taxon>
    </lineage>
</organism>
<proteinExistence type="predicted"/>
<dbReference type="Proteomes" id="UP000192815">
    <property type="component" value="Unassembled WGS sequence"/>
</dbReference>
<evidence type="ECO:0000313" key="1">
    <source>
        <dbReference type="EMBL" id="ORC61902.1"/>
    </source>
</evidence>
<dbReference type="AlphaFoldDB" id="A0A1X0NC24"/>
<name>A0A1X0NC24_9PSED</name>
<accession>A0A1X0NC24</accession>
<keyword evidence="2" id="KW-1185">Reference proteome</keyword>
<dbReference type="EMBL" id="MUIO01000004">
    <property type="protein sequence ID" value="ORC61902.1"/>
    <property type="molecule type" value="Genomic_DNA"/>
</dbReference>
<sequence length="97" mass="11031">MFCHGFDLFRFTVDPTVNNLGVFSYSPLYTRAVARCSIIVQSFSGVLSGHLSTGRELVVHTVYRGPQPVDKSVGKHWKEWGRRHRDWAVGHHGYTGR</sequence>
<protein>
    <submittedName>
        <fullName evidence="1">Uncharacterized protein</fullName>
    </submittedName>
</protein>